<reference evidence="1 2" key="1">
    <citation type="submission" date="2019-03" db="EMBL/GenBank/DDBJ databases">
        <title>First draft genome of Liparis tanakae, snailfish: a comprehensive survey of snailfish specific genes.</title>
        <authorList>
            <person name="Kim W."/>
            <person name="Song I."/>
            <person name="Jeong J.-H."/>
            <person name="Kim D."/>
            <person name="Kim S."/>
            <person name="Ryu S."/>
            <person name="Song J.Y."/>
            <person name="Lee S.K."/>
        </authorList>
    </citation>
    <scope>NUCLEOTIDE SEQUENCE [LARGE SCALE GENOMIC DNA]</scope>
    <source>
        <tissue evidence="1">Muscle</tissue>
    </source>
</reference>
<dbReference type="AlphaFoldDB" id="A0A4Z2IBU2"/>
<keyword evidence="2" id="KW-1185">Reference proteome</keyword>
<evidence type="ECO:0000313" key="2">
    <source>
        <dbReference type="Proteomes" id="UP000314294"/>
    </source>
</evidence>
<protein>
    <submittedName>
        <fullName evidence="1">Uncharacterized protein</fullName>
    </submittedName>
</protein>
<evidence type="ECO:0000313" key="1">
    <source>
        <dbReference type="EMBL" id="TNN74882.1"/>
    </source>
</evidence>
<dbReference type="Proteomes" id="UP000314294">
    <property type="component" value="Unassembled WGS sequence"/>
</dbReference>
<sequence length="95" mass="10254">MESSSWMGGMGRLGSSIAMALVLSWQWVISGCSLPLKQQENREDRPRCSGCFTRDAIVTAGASPEAHIATSPPPPPLLGLELDSRLLLFTPTRLT</sequence>
<organism evidence="1 2">
    <name type="scientific">Liparis tanakae</name>
    <name type="common">Tanaka's snailfish</name>
    <dbReference type="NCBI Taxonomy" id="230148"/>
    <lineage>
        <taxon>Eukaryota</taxon>
        <taxon>Metazoa</taxon>
        <taxon>Chordata</taxon>
        <taxon>Craniata</taxon>
        <taxon>Vertebrata</taxon>
        <taxon>Euteleostomi</taxon>
        <taxon>Actinopterygii</taxon>
        <taxon>Neopterygii</taxon>
        <taxon>Teleostei</taxon>
        <taxon>Neoteleostei</taxon>
        <taxon>Acanthomorphata</taxon>
        <taxon>Eupercaria</taxon>
        <taxon>Perciformes</taxon>
        <taxon>Cottioidei</taxon>
        <taxon>Cottales</taxon>
        <taxon>Liparidae</taxon>
        <taxon>Liparis</taxon>
    </lineage>
</organism>
<gene>
    <name evidence="1" type="ORF">EYF80_014982</name>
</gene>
<proteinExistence type="predicted"/>
<name>A0A4Z2IBU2_9TELE</name>
<accession>A0A4Z2IBU2</accession>
<comment type="caution">
    <text evidence="1">The sequence shown here is derived from an EMBL/GenBank/DDBJ whole genome shotgun (WGS) entry which is preliminary data.</text>
</comment>
<dbReference type="EMBL" id="SRLO01000110">
    <property type="protein sequence ID" value="TNN74882.1"/>
    <property type="molecule type" value="Genomic_DNA"/>
</dbReference>